<sequence>MRTTKPKLLPSSDESLSKKCARGSTTFRFGRKERCHLWKRDPHFPEWAWVFEDTENGTENGISQKFRTFAHNLKAATSNDGYEIDFIYLYGPDRMTPKSSWEVCQVTLLCDAARTAEYQRSCGRLRNFQNYTSWKRAEIDKKQLEILQRAKAQLALATMETTCPDVAQRTIQECPDYVDKITQARVAAALRDLRDVLCCQDHIQGTRTLRFIKYKGDGPTRAKSVKAEKGTVSTRSSRRRKEINSTKLRNAMRTRNGTELKASLDQMALSPEVLWWYAPIWLKKARMGYGNGITFLSSHSLETEPQSVVDSKSRVVVPKSTDVIPKSRKRPLSVAFPEEDTTPAPPARKRRAASI</sequence>
<name>A0A1Z1CE66_CLAUC</name>
<reference evidence="3" key="2">
    <citation type="submission" date="2017-12" db="EMBL/GenBank/DDBJ databases">
        <title>Genome Sequencing Reveals a Rich Biosynthetic Potential.</title>
        <authorList>
            <person name="Bertrand R.L."/>
            <person name="Abdel-Hameed M.E."/>
            <person name="Sorensen J.L."/>
        </authorList>
    </citation>
    <scope>NUCLEOTIDE SEQUENCE</scope>
</reference>
<accession>A0A1Z1CE66</accession>
<evidence type="ECO:0000313" key="3">
    <source>
        <dbReference type="EMBL" id="AUW31415.1"/>
    </source>
</evidence>
<protein>
    <submittedName>
        <fullName evidence="2">Uncharacterized protein</fullName>
    </submittedName>
</protein>
<feature type="region of interest" description="Disordered" evidence="1">
    <location>
        <begin position="324"/>
        <end position="355"/>
    </location>
</feature>
<dbReference type="EMBL" id="KX264269">
    <property type="protein sequence ID" value="ANM86512.1"/>
    <property type="molecule type" value="Genomic_DNA"/>
</dbReference>
<dbReference type="EMBL" id="MG777514">
    <property type="protein sequence ID" value="AUW31415.1"/>
    <property type="molecule type" value="Genomic_DNA"/>
</dbReference>
<evidence type="ECO:0000313" key="2">
    <source>
        <dbReference type="EMBL" id="ANM86512.1"/>
    </source>
</evidence>
<proteinExistence type="predicted"/>
<dbReference type="AlphaFoldDB" id="A0A1Z1CE66"/>
<evidence type="ECO:0000256" key="1">
    <source>
        <dbReference type="SAM" id="MobiDB-lite"/>
    </source>
</evidence>
<reference evidence="2" key="1">
    <citation type="submission" date="2016-05" db="EMBL/GenBank/DDBJ databases">
        <title>Lichen genome sequencing reveals its rich biosynthetic potential.</title>
        <authorList>
            <person name="Bertrand R.L."/>
            <person name="Abdel-Hameed M."/>
            <person name="Sorensen J.L."/>
        </authorList>
    </citation>
    <scope>NUCLEOTIDE SEQUENCE</scope>
</reference>
<organism evidence="2">
    <name type="scientific">Cladonia uncialis subsp. uncialis</name>
    <dbReference type="NCBI Taxonomy" id="180999"/>
    <lineage>
        <taxon>Eukaryota</taxon>
        <taxon>Fungi</taxon>
        <taxon>Dikarya</taxon>
        <taxon>Ascomycota</taxon>
        <taxon>Pezizomycotina</taxon>
        <taxon>Lecanoromycetes</taxon>
        <taxon>OSLEUM clade</taxon>
        <taxon>Lecanoromycetidae</taxon>
        <taxon>Lecanorales</taxon>
        <taxon>Lecanorineae</taxon>
        <taxon>Cladoniaceae</taxon>
        <taxon>Cladonia</taxon>
    </lineage>
</organism>